<dbReference type="AlphaFoldDB" id="A0A0F5PRM2"/>
<dbReference type="STRING" id="728005.SAMN04488059_1144"/>
<evidence type="ECO:0000313" key="2">
    <source>
        <dbReference type="EMBL" id="SFC89783.1"/>
    </source>
</evidence>
<dbReference type="InterPro" id="IPR023203">
    <property type="entry name" value="TTHA0068_sf"/>
</dbReference>
<accession>A0A0F5PRM2</accession>
<dbReference type="SUPFAM" id="SSF140663">
    <property type="entry name" value="TTHA0068-like"/>
    <property type="match status" value="1"/>
</dbReference>
<dbReference type="OrthoDB" id="9799942at2"/>
<dbReference type="RefSeq" id="WP_046172824.1">
    <property type="nucleotide sequence ID" value="NZ_FOMB01000014.1"/>
</dbReference>
<dbReference type="EMBL" id="FOMB01000014">
    <property type="protein sequence ID" value="SFC89783.1"/>
    <property type="molecule type" value="Genomic_DNA"/>
</dbReference>
<dbReference type="PATRIC" id="fig|728005.3.peg.2416"/>
<evidence type="ECO:0000313" key="1">
    <source>
        <dbReference type="EMBL" id="KKC31332.1"/>
    </source>
</evidence>
<organism evidence="2 4">
    <name type="scientific">Devosia psychrophila</name>
    <dbReference type="NCBI Taxonomy" id="728005"/>
    <lineage>
        <taxon>Bacteria</taxon>
        <taxon>Pseudomonadati</taxon>
        <taxon>Pseudomonadota</taxon>
        <taxon>Alphaproteobacteria</taxon>
        <taxon>Hyphomicrobiales</taxon>
        <taxon>Devosiaceae</taxon>
        <taxon>Devosia</taxon>
    </lineage>
</organism>
<reference evidence="1 3" key="1">
    <citation type="submission" date="2015-03" db="EMBL/GenBank/DDBJ databases">
        <authorList>
            <person name="Lepp D."/>
            <person name="Hassan Y.I."/>
            <person name="Li X.-Z."/>
            <person name="Zhou T."/>
        </authorList>
    </citation>
    <scope>NUCLEOTIDE SEQUENCE [LARGE SCALE GENOMIC DNA]</scope>
    <source>
        <strain evidence="1 3">Cr7-05</strain>
    </source>
</reference>
<keyword evidence="3" id="KW-1185">Reference proteome</keyword>
<proteinExistence type="predicted"/>
<dbReference type="Proteomes" id="UP000182258">
    <property type="component" value="Unassembled WGS sequence"/>
</dbReference>
<dbReference type="InterPro" id="IPR005500">
    <property type="entry name" value="DUF309"/>
</dbReference>
<reference evidence="2 4" key="2">
    <citation type="submission" date="2016-10" db="EMBL/GenBank/DDBJ databases">
        <authorList>
            <person name="de Groot N.N."/>
        </authorList>
    </citation>
    <scope>NUCLEOTIDE SEQUENCE [LARGE SCALE GENOMIC DNA]</scope>
    <source>
        <strain evidence="2 4">CGMCC 1.10210</strain>
    </source>
</reference>
<evidence type="ECO:0000313" key="4">
    <source>
        <dbReference type="Proteomes" id="UP000182258"/>
    </source>
</evidence>
<gene>
    <name evidence="2" type="ORF">SAMN04488059_1144</name>
    <name evidence="1" type="ORF">WH91_20370</name>
</gene>
<sequence length="172" mass="19367">MHIAIRTRLLPDRALPRYAYLPGKFAHPIRDPAGHSFENGHDPEITSPSDDFVWGADLFNQGYYWEAHEAWELLWQQAGKATPERLFYKALILLAAAGVKLREGKPRPASRHYGRAAAHLRAVQERGGYETGLTLTVEELIKQIDQIPSVTPPRSCEPQVVFSFLVLPSGRL</sequence>
<dbReference type="EMBL" id="LAPV01000192">
    <property type="protein sequence ID" value="KKC31332.1"/>
    <property type="molecule type" value="Genomic_DNA"/>
</dbReference>
<evidence type="ECO:0008006" key="5">
    <source>
        <dbReference type="Google" id="ProtNLM"/>
    </source>
</evidence>
<name>A0A0F5PRM2_9HYPH</name>
<dbReference type="Proteomes" id="UP000033519">
    <property type="component" value="Unassembled WGS sequence"/>
</dbReference>
<protein>
    <recommendedName>
        <fullName evidence="5">DUF309 domain-containing protein</fullName>
    </recommendedName>
</protein>
<dbReference type="Pfam" id="PF03745">
    <property type="entry name" value="DUF309"/>
    <property type="match status" value="1"/>
</dbReference>
<evidence type="ECO:0000313" key="3">
    <source>
        <dbReference type="Proteomes" id="UP000033519"/>
    </source>
</evidence>
<dbReference type="Gene3D" id="1.10.3450.10">
    <property type="entry name" value="TTHA0068-like"/>
    <property type="match status" value="1"/>
</dbReference>